<dbReference type="PANTHER" id="PTHR30489">
    <property type="entry name" value="LIPOPROTEIN-RELEASING SYSTEM TRANSMEMBRANE PROTEIN LOLE"/>
    <property type="match status" value="1"/>
</dbReference>
<dbReference type="InterPro" id="IPR003838">
    <property type="entry name" value="ABC3_permease_C"/>
</dbReference>
<proteinExistence type="inferred from homology"/>
<dbReference type="NCBIfam" id="TIGR02212">
    <property type="entry name" value="lolCE"/>
    <property type="match status" value="1"/>
</dbReference>
<comment type="subcellular location">
    <subcellularLocation>
        <location evidence="1">Cell membrane</location>
        <topology evidence="1">Multi-pass membrane protein</topology>
    </subcellularLocation>
</comment>
<dbReference type="GO" id="GO:0042953">
    <property type="term" value="P:lipoprotein transport"/>
    <property type="evidence" value="ECO:0007669"/>
    <property type="project" value="InterPro"/>
</dbReference>
<evidence type="ECO:0000313" key="12">
    <source>
        <dbReference type="Proteomes" id="UP000242502"/>
    </source>
</evidence>
<organism evidence="11 12">
    <name type="scientific">Candidatus Endobugula sertula</name>
    <name type="common">Bugula neritina bacterial symbiont</name>
    <dbReference type="NCBI Taxonomy" id="62101"/>
    <lineage>
        <taxon>Bacteria</taxon>
        <taxon>Pseudomonadati</taxon>
        <taxon>Pseudomonadota</taxon>
        <taxon>Gammaproteobacteria</taxon>
        <taxon>Cellvibrionales</taxon>
        <taxon>Cellvibrionaceae</taxon>
        <taxon>Candidatus Endobugula</taxon>
    </lineage>
</organism>
<evidence type="ECO:0000256" key="7">
    <source>
        <dbReference type="ARBA" id="ARBA00023136"/>
    </source>
</evidence>
<sequence>MYKLTPFFIGLRYIRARRRNQFISFISGFSLVGMVLGTMALILILSVMNGFDREIKQRILSAVPHGFIDQSPRLKNWQALSQEISSVPHIIASAPYIGGYGMLSSRTTIRSMQLQGILPEEEKQVSIVDRYMIKGTMDHLQPGEYGIVLGRLLAYFLRVDIGDKVLMTLPDVSITPAGLFPRVKRFKVVGIFEVGAQIDQSLAMIHLTDAQKLFRYGQSVQGLRLKMDDIYYAQVVVENLQQALGDAYQLTDWSHTQGSLFQAVQMEKRMVTLLLLIIIAVAALNILTGLLLMVADKRSDIAVLRTLGMTTRQVMGIFMTQGSVVGILGIVIGSLLGCLLALSISDLMTWIEQLLGLKVFDPNVYFISQIPSDLRQSDVLLICGAGITMSVLATLYPAYHATQVEPAEVLRYE</sequence>
<evidence type="ECO:0000256" key="4">
    <source>
        <dbReference type="ARBA" id="ARBA00022475"/>
    </source>
</evidence>
<dbReference type="GO" id="GO:0044874">
    <property type="term" value="P:lipoprotein localization to outer membrane"/>
    <property type="evidence" value="ECO:0007669"/>
    <property type="project" value="TreeGrafter"/>
</dbReference>
<evidence type="ECO:0000259" key="9">
    <source>
        <dbReference type="Pfam" id="PF02687"/>
    </source>
</evidence>
<evidence type="ECO:0000256" key="3">
    <source>
        <dbReference type="ARBA" id="ARBA00022448"/>
    </source>
</evidence>
<keyword evidence="4" id="KW-1003">Cell membrane</keyword>
<feature type="transmembrane region" description="Helical" evidence="8">
    <location>
        <begin position="22"/>
        <end position="48"/>
    </location>
</feature>
<dbReference type="GO" id="GO:0098797">
    <property type="term" value="C:plasma membrane protein complex"/>
    <property type="evidence" value="ECO:0007669"/>
    <property type="project" value="TreeGrafter"/>
</dbReference>
<evidence type="ECO:0000313" key="11">
    <source>
        <dbReference type="EMBL" id="ODS24616.1"/>
    </source>
</evidence>
<evidence type="ECO:0000256" key="8">
    <source>
        <dbReference type="SAM" id="Phobius"/>
    </source>
</evidence>
<keyword evidence="5 8" id="KW-0812">Transmembrane</keyword>
<reference evidence="11 12" key="1">
    <citation type="journal article" date="2016" name="Appl. Environ. Microbiol.">
        <title>Lack of Overt Genome Reduction in the Bryostatin-Producing Bryozoan Symbiont "Candidatus Endobugula sertula".</title>
        <authorList>
            <person name="Miller I.J."/>
            <person name="Vanee N."/>
            <person name="Fong S.S."/>
            <person name="Lim-Fong G.E."/>
            <person name="Kwan J.C."/>
        </authorList>
    </citation>
    <scope>NUCLEOTIDE SEQUENCE [LARGE SCALE GENOMIC DNA]</scope>
    <source>
        <strain evidence="11">AB1-4</strain>
    </source>
</reference>
<dbReference type="STRING" id="62101.AB835_02490"/>
<evidence type="ECO:0000256" key="5">
    <source>
        <dbReference type="ARBA" id="ARBA00022692"/>
    </source>
</evidence>
<keyword evidence="11" id="KW-0132">Cell division</keyword>
<comment type="caution">
    <text evidence="11">The sequence shown here is derived from an EMBL/GenBank/DDBJ whole genome shotgun (WGS) entry which is preliminary data.</text>
</comment>
<dbReference type="InterPro" id="IPR011925">
    <property type="entry name" value="LolCE_TM"/>
</dbReference>
<dbReference type="Pfam" id="PF02687">
    <property type="entry name" value="FtsX"/>
    <property type="match status" value="1"/>
</dbReference>
<dbReference type="InterPro" id="IPR051447">
    <property type="entry name" value="Lipoprotein-release_system"/>
</dbReference>
<evidence type="ECO:0000256" key="6">
    <source>
        <dbReference type="ARBA" id="ARBA00022989"/>
    </source>
</evidence>
<evidence type="ECO:0000256" key="2">
    <source>
        <dbReference type="ARBA" id="ARBA00005236"/>
    </source>
</evidence>
<feature type="transmembrane region" description="Helical" evidence="8">
    <location>
        <begin position="273"/>
        <end position="295"/>
    </location>
</feature>
<dbReference type="PANTHER" id="PTHR30489:SF0">
    <property type="entry name" value="LIPOPROTEIN-RELEASING SYSTEM TRANSMEMBRANE PROTEIN LOLE"/>
    <property type="match status" value="1"/>
</dbReference>
<dbReference type="GO" id="GO:0051301">
    <property type="term" value="P:cell division"/>
    <property type="evidence" value="ECO:0007669"/>
    <property type="project" value="UniProtKB-KW"/>
</dbReference>
<comment type="similarity">
    <text evidence="2">Belongs to the ABC-4 integral membrane protein family. LolC/E subfamily.</text>
</comment>
<feature type="transmembrane region" description="Helical" evidence="8">
    <location>
        <begin position="379"/>
        <end position="399"/>
    </location>
</feature>
<accession>A0A1D2QSS1</accession>
<evidence type="ECO:0000259" key="10">
    <source>
        <dbReference type="Pfam" id="PF12704"/>
    </source>
</evidence>
<keyword evidence="11" id="KW-0131">Cell cycle</keyword>
<dbReference type="Proteomes" id="UP000242502">
    <property type="component" value="Unassembled WGS sequence"/>
</dbReference>
<feature type="domain" description="ABC3 transporter permease C-terminal" evidence="9">
    <location>
        <begin position="273"/>
        <end position="406"/>
    </location>
</feature>
<dbReference type="EMBL" id="MDLC01000006">
    <property type="protein sequence ID" value="ODS24616.1"/>
    <property type="molecule type" value="Genomic_DNA"/>
</dbReference>
<feature type="domain" description="MacB-like periplasmic core" evidence="10">
    <location>
        <begin position="28"/>
        <end position="229"/>
    </location>
</feature>
<evidence type="ECO:0000256" key="1">
    <source>
        <dbReference type="ARBA" id="ARBA00004651"/>
    </source>
</evidence>
<dbReference type="InterPro" id="IPR025857">
    <property type="entry name" value="MacB_PCD"/>
</dbReference>
<feature type="transmembrane region" description="Helical" evidence="8">
    <location>
        <begin position="315"/>
        <end position="342"/>
    </location>
</feature>
<keyword evidence="3" id="KW-0813">Transport</keyword>
<gene>
    <name evidence="11" type="ORF">AB835_02490</name>
</gene>
<name>A0A1D2QSS1_9GAMM</name>
<keyword evidence="7 8" id="KW-0472">Membrane</keyword>
<keyword evidence="6 8" id="KW-1133">Transmembrane helix</keyword>
<protein>
    <submittedName>
        <fullName evidence="11">Cell division protein FtsX</fullName>
    </submittedName>
</protein>
<dbReference type="AlphaFoldDB" id="A0A1D2QSS1"/>
<dbReference type="Pfam" id="PF12704">
    <property type="entry name" value="MacB_PCD"/>
    <property type="match status" value="1"/>
</dbReference>